<gene>
    <name evidence="3 4" type="primary">LOC115740660</name>
</gene>
<feature type="compositionally biased region" description="Basic and acidic residues" evidence="1">
    <location>
        <begin position="355"/>
        <end position="376"/>
    </location>
</feature>
<feature type="compositionally biased region" description="Low complexity" evidence="1">
    <location>
        <begin position="1107"/>
        <end position="1121"/>
    </location>
</feature>
<feature type="region of interest" description="Disordered" evidence="1">
    <location>
        <begin position="275"/>
        <end position="337"/>
    </location>
</feature>
<organism evidence="2 3">
    <name type="scientific">Rhodamnia argentea</name>
    <dbReference type="NCBI Taxonomy" id="178133"/>
    <lineage>
        <taxon>Eukaryota</taxon>
        <taxon>Viridiplantae</taxon>
        <taxon>Streptophyta</taxon>
        <taxon>Embryophyta</taxon>
        <taxon>Tracheophyta</taxon>
        <taxon>Spermatophyta</taxon>
        <taxon>Magnoliopsida</taxon>
        <taxon>eudicotyledons</taxon>
        <taxon>Gunneridae</taxon>
        <taxon>Pentapetalae</taxon>
        <taxon>rosids</taxon>
        <taxon>malvids</taxon>
        <taxon>Myrtales</taxon>
        <taxon>Myrtaceae</taxon>
        <taxon>Myrtoideae</taxon>
        <taxon>Myrteae</taxon>
        <taxon>Australasian group</taxon>
        <taxon>Rhodamnia</taxon>
    </lineage>
</organism>
<evidence type="ECO:0000256" key="1">
    <source>
        <dbReference type="SAM" id="MobiDB-lite"/>
    </source>
</evidence>
<dbReference type="GeneID" id="115740660"/>
<keyword evidence="2" id="KW-1185">Reference proteome</keyword>
<feature type="compositionally biased region" description="Basic and acidic residues" evidence="1">
    <location>
        <begin position="578"/>
        <end position="588"/>
    </location>
</feature>
<evidence type="ECO:0000313" key="2">
    <source>
        <dbReference type="Proteomes" id="UP000827889"/>
    </source>
</evidence>
<feature type="region of interest" description="Disordered" evidence="1">
    <location>
        <begin position="439"/>
        <end position="646"/>
    </location>
</feature>
<dbReference type="KEGG" id="rarg:115740660"/>
<feature type="compositionally biased region" description="Polar residues" evidence="1">
    <location>
        <begin position="390"/>
        <end position="401"/>
    </location>
</feature>
<feature type="region of interest" description="Disordered" evidence="1">
    <location>
        <begin position="1"/>
        <end position="50"/>
    </location>
</feature>
<feature type="region of interest" description="Disordered" evidence="1">
    <location>
        <begin position="352"/>
        <end position="425"/>
    </location>
</feature>
<feature type="compositionally biased region" description="Polar residues" evidence="1">
    <location>
        <begin position="1137"/>
        <end position="1147"/>
    </location>
</feature>
<evidence type="ECO:0000313" key="4">
    <source>
        <dbReference type="RefSeq" id="XP_048133106.1"/>
    </source>
</evidence>
<dbReference type="Pfam" id="PF10198">
    <property type="entry name" value="Ada3"/>
    <property type="match status" value="1"/>
</dbReference>
<accession>A0A8B8P803</accession>
<protein>
    <submittedName>
        <fullName evidence="3 4">Uncharacterized protein LOC115740660 isoform X1</fullName>
    </submittedName>
</protein>
<dbReference type="AlphaFoldDB" id="A0A8B8P803"/>
<dbReference type="RefSeq" id="XP_030530058.2">
    <property type="nucleotide sequence ID" value="XM_030674198.2"/>
</dbReference>
<feature type="compositionally biased region" description="Polar residues" evidence="1">
    <location>
        <begin position="483"/>
        <end position="492"/>
    </location>
</feature>
<reference evidence="3 4" key="1">
    <citation type="submission" date="2025-05" db="UniProtKB">
        <authorList>
            <consortium name="RefSeq"/>
        </authorList>
    </citation>
    <scope>IDENTIFICATION</scope>
    <source>
        <tissue evidence="3 4">Leaf</tissue>
    </source>
</reference>
<dbReference type="PANTHER" id="PTHR31115">
    <property type="entry name" value="OS05G0107300 PROTEIN"/>
    <property type="match status" value="1"/>
</dbReference>
<dbReference type="RefSeq" id="XP_048133106.1">
    <property type="nucleotide sequence ID" value="XM_048277149.1"/>
</dbReference>
<feature type="region of interest" description="Disordered" evidence="1">
    <location>
        <begin position="1100"/>
        <end position="1167"/>
    </location>
</feature>
<dbReference type="Proteomes" id="UP000827889">
    <property type="component" value="Chromosome 4"/>
</dbReference>
<dbReference type="InterPro" id="IPR019340">
    <property type="entry name" value="Histone_AcTrfase_su3"/>
</dbReference>
<sequence>MASSSKFDLSSSSPDRSLYGGGSRGSHIATPMERSGSFRESMENSMSRNSSSITQADVMNFFQHLPFDLKLMAADHRSNKQGDLKRGISVAPGFSADDAPSSISKSKLLGLPSLEELKRIRIGLRETSTKARERVRIFGEALSILNKFLPSVSTKKRSRSDVFFNDRSNATISNDRSMAGSGLAKIGTQNNTTTGGFELGLQKSEERTKGSVPNKRTRTSLVDAKMDARGNTSVRTSGPADRERELPKLANSGAPQCEERTLSIGVDGWEKSKMKKKRSGIKSDFPPGVLSAKPADGYRDSKQGMPQRSVNDARPKLNNESNEFRPGVGNGTPGVGKAEAISQGSFCARTSLPKADLDSSSRDKKDRPISDKERINVKAVNKTNVRDDLTSASPTSNTRMNASVRGPRSSSGVAPKLSPVVNSPTVSNDWEISNCTTKSSVAVGAQSRKRTTSGRSSSPPVACWPRPQKISRTARRRNFVPSVPSNDETSPMDTGCDVVGNEVGLGFPRRTASSSPQPVRLKADPLSSTPLSEGEDVGAAEFKSRDKTKKSDEVHEKSGHSVQKIPTMVSSSRKNKLIPREDLGDGIRRQGRSGRGFTSSRSLLPVSSEKPVNEDTAQQLKNTKLGFDRTESKAGRPTSRKLSDRKAYTRQRHTSVNVAADFLVGSEDGHEELLAAANAVVNPSHVFPNEFLMQMEVVFGFIFDEDIAYLKQQGNFGSATQTPNFVATDTDNWCSYPNGFGLVEGERQMGLDLAGQTEVAAPDQNMIPLCQRLIAALIPEEEADCDSFENDDLINDAHGSRLKLDREMELNSFSCQLLHNHRYSSAPALNGHMVSRIPEHEQHDNDMVKMIRTGINPGFDHPINGLVRDQIMMPSTGCSEVTYDHMSIDERLLLEVHSIAIFPEAMPHVDQMESKGVNDEIMQLVEKHQMQVSKNKGFLERLIKVAAETKETQERELEQHAMDKLVVMAYEKYMMCRGPNATGGKSSSNKMAKQAALAFVKRTLDWCKQYKNTGKSCFSEPLFRDIFLTGTSRRAVLEASKSSQQSPSMSLMGQKMDSCDMNSMDMPLPGNLVAEQSNGKEDTCFNRVKKRELLLHEVVGGTIGNDSPSPSVLGTSLSSSTKGKRSERDREGKVLSRTGNNKSNRSAVFNAKGERKSKAKPKQKMTQLSVSINGLLGTSEQSKSALPSGSKLATATSNSKEKLDFNFDGLENPIDFPGLQLPGIDELGASDDLEGHGQDLASWLNIEDDNLQDNDFMGLEIPMDDLSDVNMMV</sequence>
<evidence type="ECO:0000313" key="3">
    <source>
        <dbReference type="RefSeq" id="XP_030530058.2"/>
    </source>
</evidence>
<proteinExistence type="predicted"/>
<feature type="region of interest" description="Disordered" evidence="1">
    <location>
        <begin position="185"/>
        <end position="257"/>
    </location>
</feature>
<name>A0A8B8P803_9MYRT</name>
<feature type="compositionally biased region" description="Basic and acidic residues" evidence="1">
    <location>
        <begin position="542"/>
        <end position="559"/>
    </location>
</feature>
<feature type="compositionally biased region" description="Basic and acidic residues" evidence="1">
    <location>
        <begin position="1124"/>
        <end position="1134"/>
    </location>
</feature>
<feature type="compositionally biased region" description="Low complexity" evidence="1">
    <location>
        <begin position="1"/>
        <end position="17"/>
    </location>
</feature>
<dbReference type="PANTHER" id="PTHR31115:SF3">
    <property type="entry name" value="EXPRESSED PROTEIN"/>
    <property type="match status" value="1"/>
</dbReference>